<proteinExistence type="predicted"/>
<sequence length="61" mass="5928">MPSTAVHVVLLSSLPLAAIACIPTKHPEPGIPATPGPVNTGCAQFGAATVAILDGSPQPGS</sequence>
<dbReference type="Proteomes" id="UP000005239">
    <property type="component" value="Unassembled WGS sequence"/>
</dbReference>
<gene>
    <name evidence="1" type="primary">WBGene00279429</name>
</gene>
<name>A0A2A6CQP0_PRIPA</name>
<evidence type="ECO:0000313" key="2">
    <source>
        <dbReference type="Proteomes" id="UP000005239"/>
    </source>
</evidence>
<accession>A0A8R1Z0Q4</accession>
<accession>A0A2A6CQP0</accession>
<reference evidence="2" key="1">
    <citation type="journal article" date="2008" name="Nat. Genet.">
        <title>The Pristionchus pacificus genome provides a unique perspective on nematode lifestyle and parasitism.</title>
        <authorList>
            <person name="Dieterich C."/>
            <person name="Clifton S.W."/>
            <person name="Schuster L.N."/>
            <person name="Chinwalla A."/>
            <person name="Delehaunty K."/>
            <person name="Dinkelacker I."/>
            <person name="Fulton L."/>
            <person name="Fulton R."/>
            <person name="Godfrey J."/>
            <person name="Minx P."/>
            <person name="Mitreva M."/>
            <person name="Roeseler W."/>
            <person name="Tian H."/>
            <person name="Witte H."/>
            <person name="Yang S.P."/>
            <person name="Wilson R.K."/>
            <person name="Sommer R.J."/>
        </authorList>
    </citation>
    <scope>NUCLEOTIDE SEQUENCE [LARGE SCALE GENOMIC DNA]</scope>
    <source>
        <strain evidence="2">PS312</strain>
    </source>
</reference>
<organism evidence="1 2">
    <name type="scientific">Pristionchus pacificus</name>
    <name type="common">Parasitic nematode worm</name>
    <dbReference type="NCBI Taxonomy" id="54126"/>
    <lineage>
        <taxon>Eukaryota</taxon>
        <taxon>Metazoa</taxon>
        <taxon>Ecdysozoa</taxon>
        <taxon>Nematoda</taxon>
        <taxon>Chromadorea</taxon>
        <taxon>Rhabditida</taxon>
        <taxon>Rhabditina</taxon>
        <taxon>Diplogasteromorpha</taxon>
        <taxon>Diplogasteroidea</taxon>
        <taxon>Neodiplogasteridae</taxon>
        <taxon>Pristionchus</taxon>
    </lineage>
</organism>
<dbReference type="EnsemblMetazoa" id="PPA41060.1">
    <property type="protein sequence ID" value="PPA41060.1"/>
    <property type="gene ID" value="WBGene00279429"/>
</dbReference>
<keyword evidence="2" id="KW-1185">Reference proteome</keyword>
<reference evidence="1" key="2">
    <citation type="submission" date="2022-06" db="UniProtKB">
        <authorList>
            <consortium name="EnsemblMetazoa"/>
        </authorList>
    </citation>
    <scope>IDENTIFICATION</scope>
    <source>
        <strain evidence="1">PS312</strain>
    </source>
</reference>
<dbReference type="AlphaFoldDB" id="A0A2A6CQP0"/>
<evidence type="ECO:0000313" key="1">
    <source>
        <dbReference type="EnsemblMetazoa" id="PPA41060.1"/>
    </source>
</evidence>
<protein>
    <submittedName>
        <fullName evidence="1">Uncharacterized protein</fullName>
    </submittedName>
</protein>